<accession>A0A2T1LY66</accession>
<gene>
    <name evidence="3" type="ORF">C7H19_11325</name>
</gene>
<evidence type="ECO:0000313" key="4">
    <source>
        <dbReference type="Proteomes" id="UP000239001"/>
    </source>
</evidence>
<feature type="transmembrane region" description="Helical" evidence="2">
    <location>
        <begin position="18"/>
        <end position="35"/>
    </location>
</feature>
<keyword evidence="2" id="KW-1133">Transmembrane helix</keyword>
<evidence type="ECO:0008006" key="5">
    <source>
        <dbReference type="Google" id="ProtNLM"/>
    </source>
</evidence>
<name>A0A2T1LY66_9CHRO</name>
<reference evidence="3 4" key="2">
    <citation type="submission" date="2018-03" db="EMBL/GenBank/DDBJ databases">
        <authorList>
            <person name="Keele B.F."/>
        </authorList>
    </citation>
    <scope>NUCLEOTIDE SEQUENCE [LARGE SCALE GENOMIC DNA]</scope>
    <source>
        <strain evidence="3 4">CCALA 016</strain>
    </source>
</reference>
<dbReference type="OrthoDB" id="428674at2"/>
<feature type="region of interest" description="Disordered" evidence="1">
    <location>
        <begin position="126"/>
        <end position="146"/>
    </location>
</feature>
<evidence type="ECO:0000313" key="3">
    <source>
        <dbReference type="EMBL" id="PSF37301.1"/>
    </source>
</evidence>
<protein>
    <recommendedName>
        <fullName evidence="5">Type II secretion system protein GspC N-terminal domain-containing protein</fullName>
    </recommendedName>
</protein>
<keyword evidence="2" id="KW-0472">Membrane</keyword>
<dbReference type="Proteomes" id="UP000239001">
    <property type="component" value="Unassembled WGS sequence"/>
</dbReference>
<comment type="caution">
    <text evidence="3">The sequence shown here is derived from an EMBL/GenBank/DDBJ whole genome shotgun (WGS) entry which is preliminary data.</text>
</comment>
<keyword evidence="2" id="KW-0812">Transmembrane</keyword>
<organism evidence="3 4">
    <name type="scientific">Aphanothece hegewaldii CCALA 016</name>
    <dbReference type="NCBI Taxonomy" id="2107694"/>
    <lineage>
        <taxon>Bacteria</taxon>
        <taxon>Bacillati</taxon>
        <taxon>Cyanobacteriota</taxon>
        <taxon>Cyanophyceae</taxon>
        <taxon>Oscillatoriophycideae</taxon>
        <taxon>Chroococcales</taxon>
        <taxon>Aphanothecaceae</taxon>
        <taxon>Aphanothece</taxon>
    </lineage>
</organism>
<keyword evidence="4" id="KW-1185">Reference proteome</keyword>
<evidence type="ECO:0000256" key="1">
    <source>
        <dbReference type="SAM" id="MobiDB-lite"/>
    </source>
</evidence>
<dbReference type="AlphaFoldDB" id="A0A2T1LY66"/>
<dbReference type="EMBL" id="PXOH01000010">
    <property type="protein sequence ID" value="PSF37301.1"/>
    <property type="molecule type" value="Genomic_DNA"/>
</dbReference>
<sequence length="247" mass="26525">MTYNSRPRQVVQIPLDKLLFFIASLYFGLTVTWIFTHQKPKQVNVAPTNTNISPSNDEFIANLEKSLAKIDQKTVTAKVAKPSPQPTSVPPVVRIAPPPPPPPISTPATPVERIYIPVYPQNPSFTAAKPKKLTPSTPAKPAKPQLPLPQKVTVSSIPIPPPPPVVTVAPSAIPTPPIQPIFAGGGKLVGILELGERSSALFDVDGITKRVAIGENVNGWVILQIKNQQVFLSRGSTTKVIDVGQSL</sequence>
<evidence type="ECO:0000256" key="2">
    <source>
        <dbReference type="SAM" id="Phobius"/>
    </source>
</evidence>
<reference evidence="3 4" key="1">
    <citation type="submission" date="2018-03" db="EMBL/GenBank/DDBJ databases">
        <title>The ancient ancestry and fast evolution of plastids.</title>
        <authorList>
            <person name="Moore K.R."/>
            <person name="Magnabosco C."/>
            <person name="Momper L."/>
            <person name="Gold D.A."/>
            <person name="Bosak T."/>
            <person name="Fournier G.P."/>
        </authorList>
    </citation>
    <scope>NUCLEOTIDE SEQUENCE [LARGE SCALE GENOMIC DNA]</scope>
    <source>
        <strain evidence="3 4">CCALA 016</strain>
    </source>
</reference>
<proteinExistence type="predicted"/>
<dbReference type="RefSeq" id="WP_106456989.1">
    <property type="nucleotide sequence ID" value="NZ_PXOH01000010.1"/>
</dbReference>